<sequence length="122" mass="14062">MQIFLTVAFFMIEKCNSYTQKYPSENFKLHGKVYKTCATCLIKKAEKKADKKTIPDHNNIKTILLDNLNKYVIELIDSLENNSELSFTINIDANMFDQNFGIKSIINIVVNSIEEGDGYNWI</sequence>
<name>A0ACA9NU99_9GLOM</name>
<protein>
    <submittedName>
        <fullName evidence="1">2448_t:CDS:1</fullName>
    </submittedName>
</protein>
<dbReference type="Proteomes" id="UP000789920">
    <property type="component" value="Unassembled WGS sequence"/>
</dbReference>
<evidence type="ECO:0000313" key="2">
    <source>
        <dbReference type="Proteomes" id="UP000789920"/>
    </source>
</evidence>
<gene>
    <name evidence="1" type="ORF">RPERSI_LOCUS8539</name>
</gene>
<evidence type="ECO:0000313" key="1">
    <source>
        <dbReference type="EMBL" id="CAG8667595.1"/>
    </source>
</evidence>
<dbReference type="EMBL" id="CAJVQC010015479">
    <property type="protein sequence ID" value="CAG8667595.1"/>
    <property type="molecule type" value="Genomic_DNA"/>
</dbReference>
<proteinExistence type="predicted"/>
<comment type="caution">
    <text evidence="1">The sequence shown here is derived from an EMBL/GenBank/DDBJ whole genome shotgun (WGS) entry which is preliminary data.</text>
</comment>
<accession>A0ACA9NU99</accession>
<keyword evidence="2" id="KW-1185">Reference proteome</keyword>
<organism evidence="1 2">
    <name type="scientific">Racocetra persica</name>
    <dbReference type="NCBI Taxonomy" id="160502"/>
    <lineage>
        <taxon>Eukaryota</taxon>
        <taxon>Fungi</taxon>
        <taxon>Fungi incertae sedis</taxon>
        <taxon>Mucoromycota</taxon>
        <taxon>Glomeromycotina</taxon>
        <taxon>Glomeromycetes</taxon>
        <taxon>Diversisporales</taxon>
        <taxon>Gigasporaceae</taxon>
        <taxon>Racocetra</taxon>
    </lineage>
</organism>
<reference evidence="1" key="1">
    <citation type="submission" date="2021-06" db="EMBL/GenBank/DDBJ databases">
        <authorList>
            <person name="Kallberg Y."/>
            <person name="Tangrot J."/>
            <person name="Rosling A."/>
        </authorList>
    </citation>
    <scope>NUCLEOTIDE SEQUENCE</scope>
    <source>
        <strain evidence="1">MA461A</strain>
    </source>
</reference>